<comment type="subcellular location">
    <subcellularLocation>
        <location evidence="1">Endoplasmic reticulum</location>
    </subcellularLocation>
</comment>
<evidence type="ECO:0000256" key="3">
    <source>
        <dbReference type="ARBA" id="ARBA00022723"/>
    </source>
</evidence>
<keyword evidence="4" id="KW-0256">Endoplasmic reticulum</keyword>
<dbReference type="RefSeq" id="XP_028475543.1">
    <property type="nucleotide sequence ID" value="XM_028624471.1"/>
</dbReference>
<dbReference type="GO" id="GO:0005783">
    <property type="term" value="C:endoplasmic reticulum"/>
    <property type="evidence" value="ECO:0007669"/>
    <property type="project" value="UniProtKB-SubCell"/>
</dbReference>
<keyword evidence="7" id="KW-1133">Transmembrane helix</keyword>
<dbReference type="SUPFAM" id="SSF55856">
    <property type="entry name" value="Cytochrome b5-like heme/steroid binding domain"/>
    <property type="match status" value="1"/>
</dbReference>
<dbReference type="STRING" id="105984.A0A427XNW3"/>
<comment type="caution">
    <text evidence="9">The sequence shown here is derived from an EMBL/GenBank/DDBJ whole genome shotgun (WGS) entry which is preliminary data.</text>
</comment>
<evidence type="ECO:0000256" key="2">
    <source>
        <dbReference type="ARBA" id="ARBA00022617"/>
    </source>
</evidence>
<name>A0A427XNW3_9TREE</name>
<evidence type="ECO:0000259" key="8">
    <source>
        <dbReference type="SMART" id="SM01117"/>
    </source>
</evidence>
<dbReference type="InterPro" id="IPR001199">
    <property type="entry name" value="Cyt_B5-like_heme/steroid-bd"/>
</dbReference>
<dbReference type="GO" id="GO:0020037">
    <property type="term" value="F:heme binding"/>
    <property type="evidence" value="ECO:0007669"/>
    <property type="project" value="UniProtKB-ARBA"/>
</dbReference>
<dbReference type="Proteomes" id="UP000279236">
    <property type="component" value="Unassembled WGS sequence"/>
</dbReference>
<evidence type="ECO:0000256" key="4">
    <source>
        <dbReference type="ARBA" id="ARBA00022824"/>
    </source>
</evidence>
<protein>
    <recommendedName>
        <fullName evidence="8">Cytochrome b5 heme-binding domain-containing protein</fullName>
    </recommendedName>
</protein>
<dbReference type="PANTHER" id="PTHR10281">
    <property type="entry name" value="MEMBRANE-ASSOCIATED PROGESTERONE RECEPTOR COMPONENT-RELATED"/>
    <property type="match status" value="1"/>
</dbReference>
<accession>A0A427XNW3</accession>
<comment type="similarity">
    <text evidence="6">Belongs to the cytochrome b5 family. MAPR subfamily.</text>
</comment>
<evidence type="ECO:0000256" key="1">
    <source>
        <dbReference type="ARBA" id="ARBA00004240"/>
    </source>
</evidence>
<dbReference type="Gene3D" id="3.10.120.10">
    <property type="entry name" value="Cytochrome b5-like heme/steroid binding domain"/>
    <property type="match status" value="1"/>
</dbReference>
<dbReference type="Pfam" id="PF00173">
    <property type="entry name" value="Cyt-b5"/>
    <property type="match status" value="1"/>
</dbReference>
<dbReference type="InterPro" id="IPR050577">
    <property type="entry name" value="MAPR/NEUFC/NENF-like"/>
</dbReference>
<dbReference type="GeneID" id="39593721"/>
<dbReference type="GO" id="GO:0046872">
    <property type="term" value="F:metal ion binding"/>
    <property type="evidence" value="ECO:0007669"/>
    <property type="project" value="UniProtKB-KW"/>
</dbReference>
<dbReference type="PANTHER" id="PTHR10281:SF72">
    <property type="entry name" value="NEUDESIN"/>
    <property type="match status" value="1"/>
</dbReference>
<sequence>MTISSALANPLNTALVIPILYLLYRVLFPSFPEKTKPATSYEEGLYNWAPPAHPKTRVYKKYTVHELEPFHGRTEGSTILLAIARIGGDGNIEERTVFDVTNGRNFYGPEGMYGNFAGRDASRGMAKQSFDEEMLTALDQPLDTLKDLTKAEIENMHGWHQHFSAKYPIVGGLVE</sequence>
<reference evidence="9 10" key="1">
    <citation type="submission" date="2018-11" db="EMBL/GenBank/DDBJ databases">
        <title>Genome sequence of Apiotrichum porosum DSM 27194.</title>
        <authorList>
            <person name="Aliyu H."/>
            <person name="Gorte O."/>
            <person name="Ochsenreither K."/>
        </authorList>
    </citation>
    <scope>NUCLEOTIDE SEQUENCE [LARGE SCALE GENOMIC DNA]</scope>
    <source>
        <strain evidence="9 10">DSM 27194</strain>
    </source>
</reference>
<proteinExistence type="inferred from homology"/>
<evidence type="ECO:0000256" key="6">
    <source>
        <dbReference type="ARBA" id="ARBA00038357"/>
    </source>
</evidence>
<evidence type="ECO:0000256" key="7">
    <source>
        <dbReference type="SAM" id="Phobius"/>
    </source>
</evidence>
<keyword evidence="3" id="KW-0479">Metal-binding</keyword>
<keyword evidence="7" id="KW-0812">Transmembrane</keyword>
<dbReference type="OrthoDB" id="547796at2759"/>
<dbReference type="SMART" id="SM01117">
    <property type="entry name" value="Cyt-b5"/>
    <property type="match status" value="1"/>
</dbReference>
<dbReference type="InterPro" id="IPR036400">
    <property type="entry name" value="Cyt_B5-like_heme/steroid_sf"/>
</dbReference>
<keyword evidence="7" id="KW-0472">Membrane</keyword>
<keyword evidence="10" id="KW-1185">Reference proteome</keyword>
<evidence type="ECO:0000256" key="5">
    <source>
        <dbReference type="ARBA" id="ARBA00023004"/>
    </source>
</evidence>
<organism evidence="9 10">
    <name type="scientific">Apiotrichum porosum</name>
    <dbReference type="NCBI Taxonomy" id="105984"/>
    <lineage>
        <taxon>Eukaryota</taxon>
        <taxon>Fungi</taxon>
        <taxon>Dikarya</taxon>
        <taxon>Basidiomycota</taxon>
        <taxon>Agaricomycotina</taxon>
        <taxon>Tremellomycetes</taxon>
        <taxon>Trichosporonales</taxon>
        <taxon>Trichosporonaceae</taxon>
        <taxon>Apiotrichum</taxon>
    </lineage>
</organism>
<feature type="transmembrane region" description="Helical" evidence="7">
    <location>
        <begin position="6"/>
        <end position="24"/>
    </location>
</feature>
<gene>
    <name evidence="9" type="ORF">EHS24_009178</name>
</gene>
<dbReference type="FunFam" id="3.10.120.10:FF:000003">
    <property type="entry name" value="membrane-associated progesterone receptor component 1"/>
    <property type="match status" value="1"/>
</dbReference>
<dbReference type="EMBL" id="RSCE01000008">
    <property type="protein sequence ID" value="RSH80596.1"/>
    <property type="molecule type" value="Genomic_DNA"/>
</dbReference>
<dbReference type="AlphaFoldDB" id="A0A427XNW3"/>
<keyword evidence="2" id="KW-0349">Heme</keyword>
<feature type="domain" description="Cytochrome b5 heme-binding" evidence="8">
    <location>
        <begin position="62"/>
        <end position="174"/>
    </location>
</feature>
<dbReference type="GO" id="GO:0016020">
    <property type="term" value="C:membrane"/>
    <property type="evidence" value="ECO:0007669"/>
    <property type="project" value="TreeGrafter"/>
</dbReference>
<evidence type="ECO:0000313" key="10">
    <source>
        <dbReference type="Proteomes" id="UP000279236"/>
    </source>
</evidence>
<keyword evidence="5" id="KW-0408">Iron</keyword>
<evidence type="ECO:0000313" key="9">
    <source>
        <dbReference type="EMBL" id="RSH80596.1"/>
    </source>
</evidence>